<dbReference type="Gene3D" id="1.25.40.20">
    <property type="entry name" value="Ankyrin repeat-containing domain"/>
    <property type="match status" value="1"/>
</dbReference>
<dbReference type="Pfam" id="PF01753">
    <property type="entry name" value="zf-MYND"/>
    <property type="match status" value="1"/>
</dbReference>
<dbReference type="PROSITE" id="PS50297">
    <property type="entry name" value="ANK_REP_REGION"/>
    <property type="match status" value="2"/>
</dbReference>
<dbReference type="SUPFAM" id="SSF48403">
    <property type="entry name" value="Ankyrin repeat"/>
    <property type="match status" value="1"/>
</dbReference>
<evidence type="ECO:0000256" key="7">
    <source>
        <dbReference type="ARBA" id="ARBA00023069"/>
    </source>
</evidence>
<evidence type="ECO:0000256" key="9">
    <source>
        <dbReference type="PROSITE-ProRule" id="PRU00023"/>
    </source>
</evidence>
<comment type="subcellular location">
    <subcellularLocation>
        <location evidence="1">Cell projection</location>
        <location evidence="1">Cilium</location>
    </subcellularLocation>
</comment>
<keyword evidence="8" id="KW-0966">Cell projection</keyword>
<dbReference type="SUPFAM" id="SSF144232">
    <property type="entry name" value="HIT/MYND zinc finger-like"/>
    <property type="match status" value="1"/>
</dbReference>
<dbReference type="Gene3D" id="6.10.140.2220">
    <property type="match status" value="1"/>
</dbReference>
<reference evidence="13 14" key="1">
    <citation type="submission" date="2022-05" db="EMBL/GenBank/DDBJ databases">
        <authorList>
            <consortium name="Genoscope - CEA"/>
            <person name="William W."/>
        </authorList>
    </citation>
    <scope>NUCLEOTIDE SEQUENCE [LARGE SCALE GENOMIC DNA]</scope>
</reference>
<dbReference type="EMBL" id="CALNXI010000531">
    <property type="protein sequence ID" value="CAH3028737.1"/>
    <property type="molecule type" value="Genomic_DNA"/>
</dbReference>
<sequence length="436" mass="48917">MAKMGELSENEKLLFSHLNKGNDQEAIKLLSSGDVRVDCLDEHGMTPLMNAAYKGKAEMCELLLAQGADVNSNYHEHQYTALMFSCLSGSVDATRVLLEAGARVNSENNLGRTAAQLGAFVGQTDCVSLINNFLSVEDLEYYTKPQGLEKEPKLSAALVPVLHKFAVTQKLSPVKIAMYLRENQQLIENHKSLVKVMELLVESNIKSSEMHEVLAMKMHYLAFLLKTCARWHEGLEGKDGIEGFLKYLTKGRPSDGFFLNVEDLIRQAIRSFDYPECTIFKQLVQTIAPVEKGRDPTALSVITQCINGLRCADFSECCCVCTEKKDVKKCSACKMVGYCSVSCQKLHWQTHKKFCKKLAKDYEKQLVAKLEAEKLQEMDKTEKDKPVEVNGENKYVLNGKDDQSMNCQKTAAKDEDTTTAHLYNDNREIKHEPTGT</sequence>
<dbReference type="PROSITE" id="PS50865">
    <property type="entry name" value="ZF_MYND_2"/>
    <property type="match status" value="1"/>
</dbReference>
<keyword evidence="14" id="KW-1185">Reference proteome</keyword>
<dbReference type="PANTHER" id="PTHR24150">
    <property type="entry name" value="ANKYRIN REPEAT AND MYND DOMAIN-CONTAINING PROTEIN 2"/>
    <property type="match status" value="1"/>
</dbReference>
<dbReference type="InterPro" id="IPR036770">
    <property type="entry name" value="Ankyrin_rpt-contain_sf"/>
</dbReference>
<dbReference type="InterPro" id="IPR002893">
    <property type="entry name" value="Znf_MYND"/>
</dbReference>
<dbReference type="Proteomes" id="UP001159427">
    <property type="component" value="Unassembled WGS sequence"/>
</dbReference>
<feature type="repeat" description="ANK" evidence="9">
    <location>
        <begin position="77"/>
        <end position="109"/>
    </location>
</feature>
<feature type="domain" description="MYND-type" evidence="12">
    <location>
        <begin position="318"/>
        <end position="355"/>
    </location>
</feature>
<name>A0ABN8MJ87_9CNID</name>
<keyword evidence="4 10" id="KW-0863">Zinc-finger</keyword>
<organism evidence="13 14">
    <name type="scientific">Porites evermanni</name>
    <dbReference type="NCBI Taxonomy" id="104178"/>
    <lineage>
        <taxon>Eukaryota</taxon>
        <taxon>Metazoa</taxon>
        <taxon>Cnidaria</taxon>
        <taxon>Anthozoa</taxon>
        <taxon>Hexacorallia</taxon>
        <taxon>Scleractinia</taxon>
        <taxon>Fungiina</taxon>
        <taxon>Poritidae</taxon>
        <taxon>Porites</taxon>
    </lineage>
</organism>
<comment type="caution">
    <text evidence="13">The sequence shown here is derived from an EMBL/GenBank/DDBJ whole genome shotgun (WGS) entry which is preliminary data.</text>
</comment>
<evidence type="ECO:0000256" key="3">
    <source>
        <dbReference type="ARBA" id="ARBA00022737"/>
    </source>
</evidence>
<feature type="repeat" description="ANK" evidence="9">
    <location>
        <begin position="43"/>
        <end position="75"/>
    </location>
</feature>
<keyword evidence="3" id="KW-0677">Repeat</keyword>
<dbReference type="InterPro" id="IPR052452">
    <property type="entry name" value="Ankyrin-MYND_dom_contain_2"/>
</dbReference>
<evidence type="ECO:0000256" key="6">
    <source>
        <dbReference type="ARBA" id="ARBA00023043"/>
    </source>
</evidence>
<proteinExistence type="predicted"/>
<dbReference type="InterPro" id="IPR002110">
    <property type="entry name" value="Ankyrin_rpt"/>
</dbReference>
<feature type="region of interest" description="Disordered" evidence="11">
    <location>
        <begin position="379"/>
        <end position="436"/>
    </location>
</feature>
<feature type="compositionally biased region" description="Basic and acidic residues" evidence="11">
    <location>
        <begin position="411"/>
        <end position="436"/>
    </location>
</feature>
<keyword evidence="5" id="KW-0862">Zinc</keyword>
<evidence type="ECO:0000313" key="14">
    <source>
        <dbReference type="Proteomes" id="UP001159427"/>
    </source>
</evidence>
<evidence type="ECO:0000259" key="12">
    <source>
        <dbReference type="PROSITE" id="PS50865"/>
    </source>
</evidence>
<dbReference type="SMART" id="SM00248">
    <property type="entry name" value="ANK"/>
    <property type="match status" value="2"/>
</dbReference>
<dbReference type="PROSITE" id="PS50088">
    <property type="entry name" value="ANK_REPEAT"/>
    <property type="match status" value="2"/>
</dbReference>
<evidence type="ECO:0000256" key="1">
    <source>
        <dbReference type="ARBA" id="ARBA00004138"/>
    </source>
</evidence>
<protein>
    <recommendedName>
        <fullName evidence="12">MYND-type domain-containing protein</fullName>
    </recommendedName>
</protein>
<keyword evidence="7" id="KW-0969">Cilium</keyword>
<evidence type="ECO:0000256" key="2">
    <source>
        <dbReference type="ARBA" id="ARBA00022723"/>
    </source>
</evidence>
<keyword evidence="6 9" id="KW-0040">ANK repeat</keyword>
<evidence type="ECO:0000256" key="5">
    <source>
        <dbReference type="ARBA" id="ARBA00022833"/>
    </source>
</evidence>
<accession>A0ABN8MJ87</accession>
<evidence type="ECO:0000256" key="11">
    <source>
        <dbReference type="SAM" id="MobiDB-lite"/>
    </source>
</evidence>
<evidence type="ECO:0000256" key="10">
    <source>
        <dbReference type="PROSITE-ProRule" id="PRU00134"/>
    </source>
</evidence>
<evidence type="ECO:0000256" key="4">
    <source>
        <dbReference type="ARBA" id="ARBA00022771"/>
    </source>
</evidence>
<dbReference type="PANTHER" id="PTHR24150:SF8">
    <property type="entry name" value="ANKYRIN REPEAT AND MYND DOMAIN-CONTAINING PROTEIN 2"/>
    <property type="match status" value="1"/>
</dbReference>
<evidence type="ECO:0000256" key="8">
    <source>
        <dbReference type="ARBA" id="ARBA00023273"/>
    </source>
</evidence>
<keyword evidence="2" id="KW-0479">Metal-binding</keyword>
<evidence type="ECO:0000313" key="13">
    <source>
        <dbReference type="EMBL" id="CAH3028737.1"/>
    </source>
</evidence>
<gene>
    <name evidence="13" type="ORF">PEVE_00034800</name>
</gene>
<dbReference type="Pfam" id="PF12796">
    <property type="entry name" value="Ank_2"/>
    <property type="match status" value="1"/>
</dbReference>